<dbReference type="Proteomes" id="UP000016932">
    <property type="component" value="Unassembled WGS sequence"/>
</dbReference>
<dbReference type="PANTHER" id="PTHR37490">
    <property type="entry name" value="EXPRESSED PROTEIN"/>
    <property type="match status" value="1"/>
</dbReference>
<dbReference type="VEuPathDB" id="FungiDB:MYCFIDRAFT_154766"/>
<dbReference type="AlphaFoldDB" id="M3ACB2"/>
<dbReference type="HOGENOM" id="CLU_031559_2_0_1"/>
<sequence>MSVSGAAHPRRLRNFWLLVSCFCAGSIFTKFSYDNWTSNNISPQFAPKGSQGATHIVVASQRGDDTAWLDSLPQWPKSIYVTDDPTAGLSVPANKGCEGMVDLTYIIENYDNLPASIIFSHSKRYQWHNDDPFYDGLAVLQRLNISYIEAVGYASLRCCWTLGCPVEIKPLREAVAEHPDSDPDSPRARAGSFFKAAFEEMFPGQPVPEEIGASCRAQFAATADTVRQRPRAV</sequence>
<dbReference type="InterPro" id="IPR021838">
    <property type="entry name" value="DUF3431"/>
</dbReference>
<evidence type="ECO:0000313" key="1">
    <source>
        <dbReference type="EMBL" id="EME82196.1"/>
    </source>
</evidence>
<name>M3ACB2_PSEFD</name>
<dbReference type="GeneID" id="19331769"/>
<dbReference type="eggNOG" id="ENOG502QRU5">
    <property type="taxonomic scope" value="Eukaryota"/>
</dbReference>
<dbReference type="EMBL" id="KB446559">
    <property type="protein sequence ID" value="EME82196.1"/>
    <property type="molecule type" value="Genomic_DNA"/>
</dbReference>
<gene>
    <name evidence="1" type="ORF">MYCFIDRAFT_154766</name>
</gene>
<dbReference type="KEGG" id="pfj:MYCFIDRAFT_154766"/>
<keyword evidence="2" id="KW-1185">Reference proteome</keyword>
<reference evidence="1 2" key="1">
    <citation type="journal article" date="2012" name="PLoS Pathog.">
        <title>Diverse lifestyles and strategies of plant pathogenesis encoded in the genomes of eighteen Dothideomycetes fungi.</title>
        <authorList>
            <person name="Ohm R.A."/>
            <person name="Feau N."/>
            <person name="Henrissat B."/>
            <person name="Schoch C.L."/>
            <person name="Horwitz B.A."/>
            <person name="Barry K.W."/>
            <person name="Condon B.J."/>
            <person name="Copeland A.C."/>
            <person name="Dhillon B."/>
            <person name="Glaser F."/>
            <person name="Hesse C.N."/>
            <person name="Kosti I."/>
            <person name="LaButti K."/>
            <person name="Lindquist E.A."/>
            <person name="Lucas S."/>
            <person name="Salamov A.A."/>
            <person name="Bradshaw R.E."/>
            <person name="Ciuffetti L."/>
            <person name="Hamelin R.C."/>
            <person name="Kema G.H.J."/>
            <person name="Lawrence C."/>
            <person name="Scott J.A."/>
            <person name="Spatafora J.W."/>
            <person name="Turgeon B.G."/>
            <person name="de Wit P.J.G.M."/>
            <person name="Zhong S."/>
            <person name="Goodwin S.B."/>
            <person name="Grigoriev I.V."/>
        </authorList>
    </citation>
    <scope>NUCLEOTIDE SEQUENCE [LARGE SCALE GENOMIC DNA]</scope>
    <source>
        <strain evidence="1 2">CIRAD86</strain>
    </source>
</reference>
<evidence type="ECO:0000313" key="2">
    <source>
        <dbReference type="Proteomes" id="UP000016932"/>
    </source>
</evidence>
<dbReference type="OrthoDB" id="426718at2759"/>
<organism evidence="1 2">
    <name type="scientific">Pseudocercospora fijiensis (strain CIRAD86)</name>
    <name type="common">Black leaf streak disease fungus</name>
    <name type="synonym">Mycosphaerella fijiensis</name>
    <dbReference type="NCBI Taxonomy" id="383855"/>
    <lineage>
        <taxon>Eukaryota</taxon>
        <taxon>Fungi</taxon>
        <taxon>Dikarya</taxon>
        <taxon>Ascomycota</taxon>
        <taxon>Pezizomycotina</taxon>
        <taxon>Dothideomycetes</taxon>
        <taxon>Dothideomycetidae</taxon>
        <taxon>Mycosphaerellales</taxon>
        <taxon>Mycosphaerellaceae</taxon>
        <taxon>Pseudocercospora</taxon>
    </lineage>
</organism>
<accession>M3ACB2</accession>
<dbReference type="RefSeq" id="XP_007927610.1">
    <property type="nucleotide sequence ID" value="XM_007929419.1"/>
</dbReference>
<proteinExistence type="predicted"/>
<dbReference type="Pfam" id="PF11913">
    <property type="entry name" value="DUF3431"/>
    <property type="match status" value="1"/>
</dbReference>
<dbReference type="PANTHER" id="PTHR37490:SF3">
    <property type="entry name" value="DUF3431 DOMAIN CONTAINING PROTEIN"/>
    <property type="match status" value="1"/>
</dbReference>
<protein>
    <submittedName>
        <fullName evidence="1">Uncharacterized protein</fullName>
    </submittedName>
</protein>